<evidence type="ECO:0000256" key="3">
    <source>
        <dbReference type="ARBA" id="ARBA00022832"/>
    </source>
</evidence>
<protein>
    <submittedName>
        <fullName evidence="6">Crotonase/enoyl-CoA hydratase family protein</fullName>
    </submittedName>
</protein>
<dbReference type="EMBL" id="BAABDM010000002">
    <property type="protein sequence ID" value="GAA4092989.1"/>
    <property type="molecule type" value="Genomic_DNA"/>
</dbReference>
<evidence type="ECO:0000256" key="2">
    <source>
        <dbReference type="ARBA" id="ARBA00005254"/>
    </source>
</evidence>
<dbReference type="RefSeq" id="WP_344934369.1">
    <property type="nucleotide sequence ID" value="NZ_BAABDM010000002.1"/>
</dbReference>
<dbReference type="Gene3D" id="1.10.12.10">
    <property type="entry name" value="Lyase 2-enoyl-coa Hydratase, Chain A, domain 2"/>
    <property type="match status" value="1"/>
</dbReference>
<organism evidence="6 7">
    <name type="scientific">Zhongshania borealis</name>
    <dbReference type="NCBI Taxonomy" id="889488"/>
    <lineage>
        <taxon>Bacteria</taxon>
        <taxon>Pseudomonadati</taxon>
        <taxon>Pseudomonadota</taxon>
        <taxon>Gammaproteobacteria</taxon>
        <taxon>Cellvibrionales</taxon>
        <taxon>Spongiibacteraceae</taxon>
        <taxon>Zhongshania</taxon>
    </lineage>
</organism>
<keyword evidence="7" id="KW-1185">Reference proteome</keyword>
<comment type="caution">
    <text evidence="6">The sequence shown here is derived from an EMBL/GenBank/DDBJ whole genome shotgun (WGS) entry which is preliminary data.</text>
</comment>
<dbReference type="InterPro" id="IPR045002">
    <property type="entry name" value="Ech1-like"/>
</dbReference>
<accession>A0ABP7WNJ1</accession>
<name>A0ABP7WNJ1_9GAMM</name>
<keyword evidence="4" id="KW-0443">Lipid metabolism</keyword>
<gene>
    <name evidence="6" type="ORF">GCM10022414_15810</name>
</gene>
<dbReference type="InterPro" id="IPR029045">
    <property type="entry name" value="ClpP/crotonase-like_dom_sf"/>
</dbReference>
<keyword evidence="3" id="KW-0276">Fatty acid metabolism</keyword>
<dbReference type="Gene3D" id="3.90.226.10">
    <property type="entry name" value="2-enoyl-CoA Hydratase, Chain A, domain 1"/>
    <property type="match status" value="1"/>
</dbReference>
<comment type="pathway">
    <text evidence="1">Lipid metabolism; fatty acid beta-oxidation.</text>
</comment>
<dbReference type="Proteomes" id="UP001500392">
    <property type="component" value="Unassembled WGS sequence"/>
</dbReference>
<dbReference type="InterPro" id="IPR001753">
    <property type="entry name" value="Enoyl-CoA_hydra/iso"/>
</dbReference>
<evidence type="ECO:0000256" key="1">
    <source>
        <dbReference type="ARBA" id="ARBA00005005"/>
    </source>
</evidence>
<proteinExistence type="inferred from homology"/>
<evidence type="ECO:0000256" key="4">
    <source>
        <dbReference type="ARBA" id="ARBA00023098"/>
    </source>
</evidence>
<evidence type="ECO:0000313" key="7">
    <source>
        <dbReference type="Proteomes" id="UP001500392"/>
    </source>
</evidence>
<dbReference type="Pfam" id="PF00378">
    <property type="entry name" value="ECH_1"/>
    <property type="match status" value="1"/>
</dbReference>
<sequence length="290" mass="31724">MTDHTTFSSFRYEVKSYVAHIVLDRAEKRNCLTRDFWYELPQAVKRAERNPDVRCILLRAEGSIFSSGIDLGVLDGLKTMGDGLEFSRKADHLRRTVLSLQDSVSSLENTRLPVIAAIQGLCIGGSLDLVCAADIRIAETGASFTPMEMDLGFVPDMGTVQRLTATLPYGVVPDWLLDCRTLSGEEAKPIGFVSRTCANAAELETMAIDLAERIGQRSPVATMGAKEIMKFTRDHGISASLRYNAAWQAGVFPGDDIDKCIAARQNKALPTHEGMADDLALFGMEDSGSR</sequence>
<reference evidence="7" key="1">
    <citation type="journal article" date="2019" name="Int. J. Syst. Evol. Microbiol.">
        <title>The Global Catalogue of Microorganisms (GCM) 10K type strain sequencing project: providing services to taxonomists for standard genome sequencing and annotation.</title>
        <authorList>
            <consortium name="The Broad Institute Genomics Platform"/>
            <consortium name="The Broad Institute Genome Sequencing Center for Infectious Disease"/>
            <person name="Wu L."/>
            <person name="Ma J."/>
        </authorList>
    </citation>
    <scope>NUCLEOTIDE SEQUENCE [LARGE SCALE GENOMIC DNA]</scope>
    <source>
        <strain evidence="7">JCM 17304</strain>
    </source>
</reference>
<evidence type="ECO:0000313" key="6">
    <source>
        <dbReference type="EMBL" id="GAA4092989.1"/>
    </source>
</evidence>
<dbReference type="InterPro" id="IPR014748">
    <property type="entry name" value="Enoyl-CoA_hydra_C"/>
</dbReference>
<dbReference type="SUPFAM" id="SSF52096">
    <property type="entry name" value="ClpP/crotonase"/>
    <property type="match status" value="1"/>
</dbReference>
<dbReference type="CDD" id="cd06558">
    <property type="entry name" value="crotonase-like"/>
    <property type="match status" value="1"/>
</dbReference>
<dbReference type="PANTHER" id="PTHR43149">
    <property type="entry name" value="ENOYL-COA HYDRATASE"/>
    <property type="match status" value="1"/>
</dbReference>
<dbReference type="PANTHER" id="PTHR43149:SF1">
    <property type="entry name" value="DELTA(3,5)-DELTA(2,4)-DIENOYL-COA ISOMERASE, MITOCHONDRIAL"/>
    <property type="match status" value="1"/>
</dbReference>
<evidence type="ECO:0000256" key="5">
    <source>
        <dbReference type="ARBA" id="ARBA00023235"/>
    </source>
</evidence>
<keyword evidence="5" id="KW-0413">Isomerase</keyword>
<comment type="similarity">
    <text evidence="2">Belongs to the enoyl-CoA hydratase/isomerase family.</text>
</comment>